<protein>
    <submittedName>
        <fullName evidence="3">DUF4351 domain-containing protein</fullName>
    </submittedName>
</protein>
<proteinExistence type="predicted"/>
<dbReference type="PANTHER" id="PTHR35586">
    <property type="entry name" value="SLL1691 PROTEIN"/>
    <property type="match status" value="1"/>
</dbReference>
<evidence type="ECO:0000259" key="2">
    <source>
        <dbReference type="Pfam" id="PF14261"/>
    </source>
</evidence>
<evidence type="ECO:0000313" key="4">
    <source>
        <dbReference type="Proteomes" id="UP000318616"/>
    </source>
</evidence>
<dbReference type="InterPro" id="IPR025587">
    <property type="entry name" value="DUF4351"/>
</dbReference>
<sequence>MLQLIVESEPNTLAQGKELIQQVRQQFQESLKRQDILELIETILIYKLPKLNRKEIEKMFSLSDLRETKVYQEALEEGEEKGRREGREEGREEGELSAKKSLILRQLNLKLGSIPLNIEQKIKQLNPNQLDNLALALLNFSDWEDLHQWLN</sequence>
<accession>A0A552M3M0</accession>
<evidence type="ECO:0000256" key="1">
    <source>
        <dbReference type="SAM" id="MobiDB-lite"/>
    </source>
</evidence>
<dbReference type="AlphaFoldDB" id="A0A552M3M0"/>
<dbReference type="Pfam" id="PF14261">
    <property type="entry name" value="DUF4351"/>
    <property type="match status" value="1"/>
</dbReference>
<feature type="domain" description="DUF4351" evidence="2">
    <location>
        <begin position="92"/>
        <end position="150"/>
    </location>
</feature>
<dbReference type="InterPro" id="IPR022573">
    <property type="entry name" value="DUF2887"/>
</dbReference>
<gene>
    <name evidence="3" type="ORF">EWV88_05425</name>
</gene>
<dbReference type="Pfam" id="PF11103">
    <property type="entry name" value="DUF2887"/>
    <property type="match status" value="1"/>
</dbReference>
<evidence type="ECO:0000313" key="3">
    <source>
        <dbReference type="EMBL" id="TRV27065.1"/>
    </source>
</evidence>
<dbReference type="Proteomes" id="UP000318616">
    <property type="component" value="Unassembled WGS sequence"/>
</dbReference>
<feature type="region of interest" description="Disordered" evidence="1">
    <location>
        <begin position="73"/>
        <end position="97"/>
    </location>
</feature>
<comment type="caution">
    <text evidence="3">The sequence shown here is derived from an EMBL/GenBank/DDBJ whole genome shotgun (WGS) entry which is preliminary data.</text>
</comment>
<name>A0A552M3M0_9CHRO</name>
<organism evidence="3 4">
    <name type="scientific">Microcystis wesenbergii Mw_MB_S_20031200_S109D</name>
    <dbReference type="NCBI Taxonomy" id="2486241"/>
    <lineage>
        <taxon>Bacteria</taxon>
        <taxon>Bacillati</taxon>
        <taxon>Cyanobacteriota</taxon>
        <taxon>Cyanophyceae</taxon>
        <taxon>Oscillatoriophycideae</taxon>
        <taxon>Chroococcales</taxon>
        <taxon>Microcystaceae</taxon>
        <taxon>Microcystis</taxon>
    </lineage>
</organism>
<feature type="compositionally biased region" description="Basic and acidic residues" evidence="1">
    <location>
        <begin position="80"/>
        <end position="97"/>
    </location>
</feature>
<reference evidence="3 4" key="1">
    <citation type="submission" date="2019-01" db="EMBL/GenBank/DDBJ databases">
        <title>Coherence of Microcystis species and biogeography revealed through population genomics.</title>
        <authorList>
            <person name="Perez-Carrascal O.M."/>
            <person name="Terrat Y."/>
            <person name="Giani A."/>
            <person name="Fortin N."/>
            <person name="Tromas N."/>
            <person name="Shapiro B.J."/>
        </authorList>
    </citation>
    <scope>NUCLEOTIDE SEQUENCE [LARGE SCALE GENOMIC DNA]</scope>
    <source>
        <strain evidence="3">Mw_MB_S_20031200_S109D</strain>
    </source>
</reference>
<dbReference type="EMBL" id="SFAP01000069">
    <property type="protein sequence ID" value="TRV27065.1"/>
    <property type="molecule type" value="Genomic_DNA"/>
</dbReference>
<dbReference type="PANTHER" id="PTHR35586:SF2">
    <property type="entry name" value="SLL1542 PROTEIN"/>
    <property type="match status" value="1"/>
</dbReference>